<gene>
    <name evidence="2" type="ORF">KIPB_003776</name>
</gene>
<protein>
    <submittedName>
        <fullName evidence="2">Uncharacterized protein</fullName>
    </submittedName>
</protein>
<feature type="region of interest" description="Disordered" evidence="1">
    <location>
        <begin position="145"/>
        <end position="173"/>
    </location>
</feature>
<dbReference type="EMBL" id="BDIP01000754">
    <property type="protein sequence ID" value="GIQ82611.1"/>
    <property type="molecule type" value="Genomic_DNA"/>
</dbReference>
<dbReference type="AlphaFoldDB" id="A0A9K3CTZ2"/>
<dbReference type="Proteomes" id="UP000265618">
    <property type="component" value="Unassembled WGS sequence"/>
</dbReference>
<reference evidence="2 3" key="1">
    <citation type="journal article" date="2018" name="PLoS ONE">
        <title>The draft genome of Kipferlia bialata reveals reductive genome evolution in fornicate parasites.</title>
        <authorList>
            <person name="Tanifuji G."/>
            <person name="Takabayashi S."/>
            <person name="Kume K."/>
            <person name="Takagi M."/>
            <person name="Nakayama T."/>
            <person name="Kamikawa R."/>
            <person name="Inagaki Y."/>
            <person name="Hashimoto T."/>
        </authorList>
    </citation>
    <scope>NUCLEOTIDE SEQUENCE [LARGE SCALE GENOMIC DNA]</scope>
    <source>
        <strain evidence="2">NY0173</strain>
    </source>
</reference>
<proteinExistence type="predicted"/>
<name>A0A9K3CTZ2_9EUKA</name>
<feature type="compositionally biased region" description="Basic and acidic residues" evidence="1">
    <location>
        <begin position="145"/>
        <end position="167"/>
    </location>
</feature>
<evidence type="ECO:0000313" key="3">
    <source>
        <dbReference type="Proteomes" id="UP000265618"/>
    </source>
</evidence>
<sequence length="185" mass="20455">TNQGTYPGDCVLHRISGDEQLEALKIKAAGDAKAYVTYVRSKVKDISPVEPRVLVFPSIQSVWSYMSPELPTPNTALVLVGDIPDLTTHASHALVASAAFVARVIPLSDKRSKWDQDPILRDPSKYLGLLGQKFFGTPLSSEVQKRQAKKAEQAEKAKQERERELAERMSSVSVNSVQEFVPDFC</sequence>
<comment type="caution">
    <text evidence="2">The sequence shown here is derived from an EMBL/GenBank/DDBJ whole genome shotgun (WGS) entry which is preliminary data.</text>
</comment>
<accession>A0A9K3CTZ2</accession>
<organism evidence="2 3">
    <name type="scientific">Kipferlia bialata</name>
    <dbReference type="NCBI Taxonomy" id="797122"/>
    <lineage>
        <taxon>Eukaryota</taxon>
        <taxon>Metamonada</taxon>
        <taxon>Carpediemonas-like organisms</taxon>
        <taxon>Kipferlia</taxon>
    </lineage>
</organism>
<keyword evidence="3" id="KW-1185">Reference proteome</keyword>
<evidence type="ECO:0000256" key="1">
    <source>
        <dbReference type="SAM" id="MobiDB-lite"/>
    </source>
</evidence>
<feature type="non-terminal residue" evidence="2">
    <location>
        <position position="1"/>
    </location>
</feature>
<evidence type="ECO:0000313" key="2">
    <source>
        <dbReference type="EMBL" id="GIQ82611.1"/>
    </source>
</evidence>